<protein>
    <submittedName>
        <fullName evidence="2">Uncharacterized protein</fullName>
    </submittedName>
</protein>
<feature type="compositionally biased region" description="Polar residues" evidence="1">
    <location>
        <begin position="33"/>
        <end position="42"/>
    </location>
</feature>
<name>D7FU68_ECTSI</name>
<keyword evidence="3" id="KW-1185">Reference proteome</keyword>
<proteinExistence type="predicted"/>
<dbReference type="EMBL" id="FN649760">
    <property type="protein sequence ID" value="CBJ31595.1"/>
    <property type="molecule type" value="Genomic_DNA"/>
</dbReference>
<evidence type="ECO:0000313" key="3">
    <source>
        <dbReference type="Proteomes" id="UP000002630"/>
    </source>
</evidence>
<reference evidence="2 3" key="1">
    <citation type="journal article" date="2010" name="Nature">
        <title>The Ectocarpus genome and the independent evolution of multicellularity in brown algae.</title>
        <authorList>
            <person name="Cock J.M."/>
            <person name="Sterck L."/>
            <person name="Rouze P."/>
            <person name="Scornet D."/>
            <person name="Allen A.E."/>
            <person name="Amoutzias G."/>
            <person name="Anthouard V."/>
            <person name="Artiguenave F."/>
            <person name="Aury J.M."/>
            <person name="Badger J.H."/>
            <person name="Beszteri B."/>
            <person name="Billiau K."/>
            <person name="Bonnet E."/>
            <person name="Bothwell J.H."/>
            <person name="Bowler C."/>
            <person name="Boyen C."/>
            <person name="Brownlee C."/>
            <person name="Carrano C.J."/>
            <person name="Charrier B."/>
            <person name="Cho G.Y."/>
            <person name="Coelho S.M."/>
            <person name="Collen J."/>
            <person name="Corre E."/>
            <person name="Da Silva C."/>
            <person name="Delage L."/>
            <person name="Delaroque N."/>
            <person name="Dittami S.M."/>
            <person name="Doulbeau S."/>
            <person name="Elias M."/>
            <person name="Farnham G."/>
            <person name="Gachon C.M."/>
            <person name="Gschloessl B."/>
            <person name="Heesch S."/>
            <person name="Jabbari K."/>
            <person name="Jubin C."/>
            <person name="Kawai H."/>
            <person name="Kimura K."/>
            <person name="Kloareg B."/>
            <person name="Kupper F.C."/>
            <person name="Lang D."/>
            <person name="Le Bail A."/>
            <person name="Leblanc C."/>
            <person name="Lerouge P."/>
            <person name="Lohr M."/>
            <person name="Lopez P.J."/>
            <person name="Martens C."/>
            <person name="Maumus F."/>
            <person name="Michel G."/>
            <person name="Miranda-Saavedra D."/>
            <person name="Morales J."/>
            <person name="Moreau H."/>
            <person name="Motomura T."/>
            <person name="Nagasato C."/>
            <person name="Napoli C.A."/>
            <person name="Nelson D.R."/>
            <person name="Nyvall-Collen P."/>
            <person name="Peters A.F."/>
            <person name="Pommier C."/>
            <person name="Potin P."/>
            <person name="Poulain J."/>
            <person name="Quesneville H."/>
            <person name="Read B."/>
            <person name="Rensing S.A."/>
            <person name="Ritter A."/>
            <person name="Rousvoal S."/>
            <person name="Samanta M."/>
            <person name="Samson G."/>
            <person name="Schroeder D.C."/>
            <person name="Segurens B."/>
            <person name="Strittmatter M."/>
            <person name="Tonon T."/>
            <person name="Tregear J.W."/>
            <person name="Valentin K."/>
            <person name="von Dassow P."/>
            <person name="Yamagishi T."/>
            <person name="Van de Peer Y."/>
            <person name="Wincker P."/>
        </authorList>
    </citation>
    <scope>NUCLEOTIDE SEQUENCE [LARGE SCALE GENOMIC DNA]</scope>
    <source>
        <strain evidence="3">Ec32 / CCAP1310/4</strain>
    </source>
</reference>
<dbReference type="Proteomes" id="UP000002630">
    <property type="component" value="Unassembled WGS sequence"/>
</dbReference>
<evidence type="ECO:0000313" key="2">
    <source>
        <dbReference type="EMBL" id="CBJ31595.1"/>
    </source>
</evidence>
<accession>D7FU68</accession>
<feature type="region of interest" description="Disordered" evidence="1">
    <location>
        <begin position="1"/>
        <end position="84"/>
    </location>
</feature>
<organism evidence="2 3">
    <name type="scientific">Ectocarpus siliculosus</name>
    <name type="common">Brown alga</name>
    <name type="synonym">Conferva siliculosa</name>
    <dbReference type="NCBI Taxonomy" id="2880"/>
    <lineage>
        <taxon>Eukaryota</taxon>
        <taxon>Sar</taxon>
        <taxon>Stramenopiles</taxon>
        <taxon>Ochrophyta</taxon>
        <taxon>PX clade</taxon>
        <taxon>Phaeophyceae</taxon>
        <taxon>Ectocarpales</taxon>
        <taxon>Ectocarpaceae</taxon>
        <taxon>Ectocarpus</taxon>
    </lineage>
</organism>
<dbReference type="InParanoid" id="D7FU68"/>
<dbReference type="AlphaFoldDB" id="D7FU68"/>
<feature type="compositionally biased region" description="Basic residues" evidence="1">
    <location>
        <begin position="11"/>
        <end position="20"/>
    </location>
</feature>
<gene>
    <name evidence="2" type="ORF">Esi_0267_0002</name>
</gene>
<sequence>MAMSHVPAHIRQAHGGHPTRGRGSSRAGKKAQGSINGGTISDLQKAGVTTLLPFGRRGGRSRRGRKAGRGGGRPKQEATGSQKT</sequence>
<feature type="compositionally biased region" description="Basic residues" evidence="1">
    <location>
        <begin position="57"/>
        <end position="68"/>
    </location>
</feature>
<evidence type="ECO:0000256" key="1">
    <source>
        <dbReference type="SAM" id="MobiDB-lite"/>
    </source>
</evidence>